<reference evidence="6" key="1">
    <citation type="submission" date="2018-07" db="EMBL/GenBank/DDBJ databases">
        <title>Complete genome sequence of Sphingomonas bisphenolicum strain AO1, a bisphenol A degradative bacterium isolated from Japanese farm field.</title>
        <authorList>
            <person name="Murakami M."/>
            <person name="Koh M."/>
            <person name="Koba S."/>
            <person name="Matsumura Y."/>
        </authorList>
    </citation>
    <scope>NUCLEOTIDE SEQUENCE</scope>
    <source>
        <strain evidence="6">AO1</strain>
    </source>
</reference>
<dbReference type="Pfam" id="PF07660">
    <property type="entry name" value="STN"/>
    <property type="match status" value="1"/>
</dbReference>
<dbReference type="SMART" id="SM00965">
    <property type="entry name" value="STN"/>
    <property type="match status" value="1"/>
</dbReference>
<organism evidence="6 7">
    <name type="scientific">Sphingomonas bisphenolicum</name>
    <dbReference type="NCBI Taxonomy" id="296544"/>
    <lineage>
        <taxon>Bacteria</taxon>
        <taxon>Pseudomonadati</taxon>
        <taxon>Pseudomonadota</taxon>
        <taxon>Alphaproteobacteria</taxon>
        <taxon>Sphingomonadales</taxon>
        <taxon>Sphingomonadaceae</taxon>
        <taxon>Sphingomonas</taxon>
    </lineage>
</organism>
<protein>
    <recommendedName>
        <fullName evidence="5">Secretin/TonB short N-terminal domain-containing protein</fullName>
    </recommendedName>
</protein>
<evidence type="ECO:0000256" key="4">
    <source>
        <dbReference type="SAM" id="MobiDB-lite"/>
    </source>
</evidence>
<evidence type="ECO:0000256" key="3">
    <source>
        <dbReference type="ARBA" id="ARBA00023237"/>
    </source>
</evidence>
<evidence type="ECO:0000256" key="1">
    <source>
        <dbReference type="ARBA" id="ARBA00022448"/>
    </source>
</evidence>
<keyword evidence="3" id="KW-0998">Cell outer membrane</keyword>
<evidence type="ECO:0000313" key="6">
    <source>
        <dbReference type="EMBL" id="BBF69769.1"/>
    </source>
</evidence>
<feature type="domain" description="Secretin/TonB short N-terminal" evidence="5">
    <location>
        <begin position="55"/>
        <end position="105"/>
    </location>
</feature>
<feature type="region of interest" description="Disordered" evidence="4">
    <location>
        <begin position="112"/>
        <end position="133"/>
    </location>
</feature>
<sequence length="133" mass="14323">MTGKRLQTIVALMLGAATVTTVPISSARDDISFVFDLPEQDLSDALRAVARRAGWELYMPATRVAGVRAPALSGKLSAQEAVESLLRGSGLRARFLDEAIIISDRSAPVNRRANGTPYRRAKGTPFQDGARLI</sequence>
<keyword evidence="2" id="KW-0472">Membrane</keyword>
<keyword evidence="7" id="KW-1185">Reference proteome</keyword>
<proteinExistence type="predicted"/>
<dbReference type="Gene3D" id="3.55.50.30">
    <property type="match status" value="1"/>
</dbReference>
<dbReference type="Proteomes" id="UP001059971">
    <property type="component" value="Chromosome 1"/>
</dbReference>
<evidence type="ECO:0000313" key="7">
    <source>
        <dbReference type="Proteomes" id="UP001059971"/>
    </source>
</evidence>
<dbReference type="InterPro" id="IPR011662">
    <property type="entry name" value="Secretin/TonB_short_N"/>
</dbReference>
<keyword evidence="1" id="KW-0813">Transport</keyword>
<evidence type="ECO:0000256" key="2">
    <source>
        <dbReference type="ARBA" id="ARBA00023136"/>
    </source>
</evidence>
<accession>A0ABN5WBW8</accession>
<evidence type="ECO:0000259" key="5">
    <source>
        <dbReference type="SMART" id="SM00965"/>
    </source>
</evidence>
<gene>
    <name evidence="6" type="ORF">SBA_ch1_19690</name>
</gene>
<name>A0ABN5WBW8_9SPHN</name>
<dbReference type="EMBL" id="AP018817">
    <property type="protein sequence ID" value="BBF69769.1"/>
    <property type="molecule type" value="Genomic_DNA"/>
</dbReference>